<proteinExistence type="inferred from homology"/>
<dbReference type="EMBL" id="NBSH01000010">
    <property type="protein sequence ID" value="ORX35786.1"/>
    <property type="molecule type" value="Genomic_DNA"/>
</dbReference>
<protein>
    <recommendedName>
        <fullName evidence="3">Probable 26S proteasome regulatory subunit p27</fullName>
    </recommendedName>
</protein>
<dbReference type="FunFam" id="2.30.42.10:FF:000107">
    <property type="entry name" value="26S proteasome non-ATPase regulatory subunit 9"/>
    <property type="match status" value="1"/>
</dbReference>
<dbReference type="PANTHER" id="PTHR12651:SF1">
    <property type="entry name" value="26S PROTEASOME NON-ATPASE REGULATORY SUBUNIT 9"/>
    <property type="match status" value="1"/>
</dbReference>
<evidence type="ECO:0000256" key="2">
    <source>
        <dbReference type="ARBA" id="ARBA00023186"/>
    </source>
</evidence>
<dbReference type="Pfam" id="PF17820">
    <property type="entry name" value="PDZ_6"/>
    <property type="match status" value="1"/>
</dbReference>
<dbReference type="GeneID" id="33558262"/>
<dbReference type="InterPro" id="IPR036034">
    <property type="entry name" value="PDZ_sf"/>
</dbReference>
<dbReference type="OrthoDB" id="72325at2759"/>
<dbReference type="InterPro" id="IPR035269">
    <property type="entry name" value="PSMD9"/>
</dbReference>
<dbReference type="GO" id="GO:0005634">
    <property type="term" value="C:nucleus"/>
    <property type="evidence" value="ECO:0007669"/>
    <property type="project" value="TreeGrafter"/>
</dbReference>
<comment type="similarity">
    <text evidence="1">Belongs to the proteasome subunit p27 family.</text>
</comment>
<evidence type="ECO:0000256" key="4">
    <source>
        <dbReference type="SAM" id="MobiDB-lite"/>
    </source>
</evidence>
<evidence type="ECO:0000256" key="3">
    <source>
        <dbReference type="ARBA" id="ARBA00068021"/>
    </source>
</evidence>
<organism evidence="6 7">
    <name type="scientific">Kockovaella imperatae</name>
    <dbReference type="NCBI Taxonomy" id="4999"/>
    <lineage>
        <taxon>Eukaryota</taxon>
        <taxon>Fungi</taxon>
        <taxon>Dikarya</taxon>
        <taxon>Basidiomycota</taxon>
        <taxon>Agaricomycotina</taxon>
        <taxon>Tremellomycetes</taxon>
        <taxon>Tremellales</taxon>
        <taxon>Cuniculitremaceae</taxon>
        <taxon>Kockovaella</taxon>
    </lineage>
</organism>
<dbReference type="Proteomes" id="UP000193218">
    <property type="component" value="Unassembled WGS sequence"/>
</dbReference>
<accession>A0A1Y1UE53</accession>
<dbReference type="AlphaFoldDB" id="A0A1Y1UE53"/>
<dbReference type="Gene3D" id="2.30.42.10">
    <property type="match status" value="1"/>
</dbReference>
<feature type="compositionally biased region" description="Polar residues" evidence="4">
    <location>
        <begin position="25"/>
        <end position="50"/>
    </location>
</feature>
<name>A0A1Y1UE53_9TREE</name>
<dbReference type="GO" id="GO:0070682">
    <property type="term" value="P:proteasome regulatory particle assembly"/>
    <property type="evidence" value="ECO:0007669"/>
    <property type="project" value="InterPro"/>
</dbReference>
<reference evidence="6 7" key="1">
    <citation type="submission" date="2017-03" db="EMBL/GenBank/DDBJ databases">
        <title>Widespread Adenine N6-methylation of Active Genes in Fungi.</title>
        <authorList>
            <consortium name="DOE Joint Genome Institute"/>
            <person name="Mondo S.J."/>
            <person name="Dannebaum R.O."/>
            <person name="Kuo R.C."/>
            <person name="Louie K.B."/>
            <person name="Bewick A.J."/>
            <person name="Labutti K."/>
            <person name="Haridas S."/>
            <person name="Kuo A."/>
            <person name="Salamov A."/>
            <person name="Ahrendt S.R."/>
            <person name="Lau R."/>
            <person name="Bowen B.P."/>
            <person name="Lipzen A."/>
            <person name="Sullivan W."/>
            <person name="Andreopoulos W.B."/>
            <person name="Clum A."/>
            <person name="Lindquist E."/>
            <person name="Daum C."/>
            <person name="Northen T.R."/>
            <person name="Ramamoorthy G."/>
            <person name="Schmitz R.J."/>
            <person name="Gryganskyi A."/>
            <person name="Culley D."/>
            <person name="Magnuson J."/>
            <person name="James T.Y."/>
            <person name="O'Malley M.A."/>
            <person name="Stajich J.E."/>
            <person name="Spatafora J.W."/>
            <person name="Visel A."/>
            <person name="Grigoriev I.V."/>
        </authorList>
    </citation>
    <scope>NUCLEOTIDE SEQUENCE [LARGE SCALE GENOMIC DNA]</scope>
    <source>
        <strain evidence="6 7">NRRL Y-17943</strain>
    </source>
</reference>
<keyword evidence="7" id="KW-1185">Reference proteome</keyword>
<dbReference type="InterPro" id="IPR001478">
    <property type="entry name" value="PDZ"/>
</dbReference>
<dbReference type="InterPro" id="IPR041489">
    <property type="entry name" value="PDZ_6"/>
</dbReference>
<sequence>MARLKTDLKTVQDLLGPALENAFTTGTNMSGGPLSASNPVPNGSASSNAHRPNHQTTDDMPDEWPDTPLARVNSVAPGSPAFRAGLQSRDVIYSFGNVTQATTGGLQAVGTLVAQSEGQTLTVLVERKSNSSSDEHQPQRLRLRLTPQSGWGGRGSLGCHIVPV</sequence>
<dbReference type="PANTHER" id="PTHR12651">
    <property type="entry name" value="26S PROTEASOME NON-ATPASE REGULATORY SUBUNIT 9"/>
    <property type="match status" value="1"/>
</dbReference>
<dbReference type="STRING" id="4999.A0A1Y1UE53"/>
<comment type="caution">
    <text evidence="6">The sequence shown here is derived from an EMBL/GenBank/DDBJ whole genome shotgun (WGS) entry which is preliminary data.</text>
</comment>
<feature type="domain" description="PDZ" evidence="5">
    <location>
        <begin position="28"/>
        <end position="129"/>
    </location>
</feature>
<feature type="region of interest" description="Disordered" evidence="4">
    <location>
        <begin position="25"/>
        <end position="76"/>
    </location>
</feature>
<gene>
    <name evidence="6" type="ORF">BD324DRAFT_631685</name>
</gene>
<evidence type="ECO:0000313" key="6">
    <source>
        <dbReference type="EMBL" id="ORX35786.1"/>
    </source>
</evidence>
<dbReference type="GO" id="GO:0005737">
    <property type="term" value="C:cytoplasm"/>
    <property type="evidence" value="ECO:0007669"/>
    <property type="project" value="TreeGrafter"/>
</dbReference>
<dbReference type="InParanoid" id="A0A1Y1UE53"/>
<evidence type="ECO:0000259" key="5">
    <source>
        <dbReference type="SMART" id="SM00228"/>
    </source>
</evidence>
<dbReference type="SUPFAM" id="SSF50156">
    <property type="entry name" value="PDZ domain-like"/>
    <property type="match status" value="1"/>
</dbReference>
<dbReference type="RefSeq" id="XP_021869950.1">
    <property type="nucleotide sequence ID" value="XM_022016453.1"/>
</dbReference>
<evidence type="ECO:0000313" key="7">
    <source>
        <dbReference type="Proteomes" id="UP000193218"/>
    </source>
</evidence>
<keyword evidence="2" id="KW-0143">Chaperone</keyword>
<dbReference type="SMART" id="SM00228">
    <property type="entry name" value="PDZ"/>
    <property type="match status" value="1"/>
</dbReference>
<evidence type="ECO:0000256" key="1">
    <source>
        <dbReference type="ARBA" id="ARBA00005256"/>
    </source>
</evidence>